<dbReference type="PANTHER" id="PTHR43304">
    <property type="entry name" value="PHYTOCHROME-LIKE PROTEIN CPH1"/>
    <property type="match status" value="1"/>
</dbReference>
<dbReference type="CDD" id="cd00130">
    <property type="entry name" value="PAS"/>
    <property type="match status" value="4"/>
</dbReference>
<dbReference type="PROSITE" id="PS50109">
    <property type="entry name" value="HIS_KIN"/>
    <property type="match status" value="1"/>
</dbReference>
<dbReference type="SUPFAM" id="SSF47384">
    <property type="entry name" value="Homodimeric domain of signal transducing histidine kinase"/>
    <property type="match status" value="1"/>
</dbReference>
<keyword evidence="10" id="KW-0902">Two-component regulatory system</keyword>
<feature type="transmembrane region" description="Helical" evidence="13">
    <location>
        <begin position="168"/>
        <end position="188"/>
    </location>
</feature>
<dbReference type="InterPro" id="IPR003594">
    <property type="entry name" value="HATPase_dom"/>
</dbReference>
<dbReference type="InterPro" id="IPR001610">
    <property type="entry name" value="PAC"/>
</dbReference>
<dbReference type="PANTHER" id="PTHR43304:SF1">
    <property type="entry name" value="PAC DOMAIN-CONTAINING PROTEIN"/>
    <property type="match status" value="1"/>
</dbReference>
<feature type="domain" description="PAS" evidence="15">
    <location>
        <begin position="453"/>
        <end position="523"/>
    </location>
</feature>
<keyword evidence="12" id="KW-0175">Coiled coil</keyword>
<accession>A0A1Z3HRG4</accession>
<dbReference type="InterPro" id="IPR036890">
    <property type="entry name" value="HATPase_C_sf"/>
</dbReference>
<sequence>MSQFSIARGLPIWLERTLVAGLYGLTAWMSYQVMVPPGYVCPIWLPSGVILAAVLWRGYRVWPGIFIGAVLGNIGTYWSSDSAMTVLRSLGAASGNGCGDTLGVLLAVYLLRQLIPEQDVLTRSSGTLAFLGLGILLNGLLSGVIGVVSLAVAGWLPWAQVSSSILVWWSGGSIGGLIVAPAILVWAHGRQPLQMSWGDGLIGLAALTAISWMLLWPFPRDELFTILIGLYPPLLWASVQLDRRLTFTGLLGVTLLAMASAASGHGLFSQLFAHGPWRLQLLLISLSSTVLVAQTLVHEQVQAIVAAQRSSEFKLQVATDRYQAMVSSTLDGFWVIDTDRRPGQLLEVNEAYCGMVGYCQQQLLQMTVGDLDTGDTIEPAIAPAIAYVHHILEQGSARFESRHRGSHGQIVDVEVSARYLPDYGCVVAFIRDISQRKRREAERKQAELALQTQERQLRLITDALPVCISYIDAEQRYRFANKTYEGWFGHRPEELYGQSLQEVLGDSAYRVVQANVERVLAGQPVSYEATVPYREGSSRHIKGDLIPDSDDQGHVLGYYALISDLSQRKRAELALQESEQRFRQAIQAAPFPIVIHAEDGEVIMISQAWTDLTGYGLEDIPTVADWTEKAYGERQSLVKDVIDQLYCLENRRHEGEFSIRTRDGNTRIWDFSSAPLGPLPDGRRLVISMAMDVTQRRQAEDALRESEEKFRQLAEHINAVFWITTGDASRILYVSPAYDDIWGESRQALYQDPERWLQRVHRDDQDQVRQAQQQRGITGHFDIEYRIIRADGTLRWISDRSFPVYNETGDIYRITGLAEDITAQKQTTLALAQKTAELERSNRDLEQFAYVASHDLREPLRKVKSFTELLAQRYGSQLDERAQKYIYYIVDGAERMQTLISDLLIYSRAGRTMIAPEPVDLNQLVAEVMSSLQLLIQTAHATVTVDDLPVVWGHASQLHQVFQNLIANGIKFCQRETPQIHISAQQKQPQWIISVRDNGIGIEPEHQERIFGVFQRLHARSEYEGTGIGLAVCKRIVEGHGGQIWLHSIPDQGTTFYFSMPVTPPPS</sequence>
<comment type="subcellular location">
    <subcellularLocation>
        <location evidence="2">Cell membrane</location>
        <topology evidence="2">Multi-pass membrane protein</topology>
    </subcellularLocation>
</comment>
<feature type="domain" description="Histidine kinase" evidence="14">
    <location>
        <begin position="851"/>
        <end position="1064"/>
    </location>
</feature>
<keyword evidence="6" id="KW-0808">Transferase</keyword>
<dbReference type="InterPro" id="IPR004358">
    <property type="entry name" value="Sig_transdc_His_kin-like_C"/>
</dbReference>
<dbReference type="Pfam" id="PF02518">
    <property type="entry name" value="HATPase_c"/>
    <property type="match status" value="1"/>
</dbReference>
<dbReference type="GO" id="GO:0005886">
    <property type="term" value="C:plasma membrane"/>
    <property type="evidence" value="ECO:0007669"/>
    <property type="project" value="UniProtKB-SubCell"/>
</dbReference>
<name>A0A1Z3HRG4_9CYAN</name>
<dbReference type="CDD" id="cd00082">
    <property type="entry name" value="HisKA"/>
    <property type="match status" value="1"/>
</dbReference>
<dbReference type="KEGG" id="hhg:XM38_038740"/>
<dbReference type="Gene3D" id="3.30.565.10">
    <property type="entry name" value="Histidine kinase-like ATPase, C-terminal domain"/>
    <property type="match status" value="1"/>
</dbReference>
<feature type="transmembrane region" description="Helical" evidence="13">
    <location>
        <begin position="90"/>
        <end position="111"/>
    </location>
</feature>
<dbReference type="SMART" id="SM00387">
    <property type="entry name" value="HATPase_c"/>
    <property type="match status" value="1"/>
</dbReference>
<dbReference type="Pfam" id="PF08448">
    <property type="entry name" value="PAS_4"/>
    <property type="match status" value="1"/>
</dbReference>
<evidence type="ECO:0000256" key="12">
    <source>
        <dbReference type="SAM" id="Coils"/>
    </source>
</evidence>
<feature type="domain" description="PAS" evidence="15">
    <location>
        <begin position="706"/>
        <end position="780"/>
    </location>
</feature>
<keyword evidence="5" id="KW-0597">Phosphoprotein</keyword>
<dbReference type="InterPro" id="IPR000700">
    <property type="entry name" value="PAS-assoc_C"/>
</dbReference>
<dbReference type="Pfam" id="PF00512">
    <property type="entry name" value="HisKA"/>
    <property type="match status" value="1"/>
</dbReference>
<dbReference type="PROSITE" id="PS50112">
    <property type="entry name" value="PAS"/>
    <property type="match status" value="3"/>
</dbReference>
<dbReference type="InterPro" id="IPR000014">
    <property type="entry name" value="PAS"/>
</dbReference>
<feature type="domain" description="PAC" evidence="16">
    <location>
        <begin position="653"/>
        <end position="705"/>
    </location>
</feature>
<dbReference type="GO" id="GO:0000155">
    <property type="term" value="F:phosphorelay sensor kinase activity"/>
    <property type="evidence" value="ECO:0007669"/>
    <property type="project" value="InterPro"/>
</dbReference>
<keyword evidence="7 13" id="KW-0812">Transmembrane</keyword>
<dbReference type="PROSITE" id="PS50113">
    <property type="entry name" value="PAC"/>
    <property type="match status" value="3"/>
</dbReference>
<dbReference type="EC" id="2.7.13.3" evidence="3"/>
<gene>
    <name evidence="17" type="ORF">XM38_038740</name>
</gene>
<comment type="catalytic activity">
    <reaction evidence="1">
        <text>ATP + protein L-histidine = ADP + protein N-phospho-L-histidine.</text>
        <dbReference type="EC" id="2.7.13.3"/>
    </reaction>
</comment>
<protein>
    <recommendedName>
        <fullName evidence="3">histidine kinase</fullName>
        <ecNumber evidence="3">2.7.13.3</ecNumber>
    </recommendedName>
</protein>
<feature type="transmembrane region" description="Helical" evidence="13">
    <location>
        <begin position="12"/>
        <end position="31"/>
    </location>
</feature>
<dbReference type="InterPro" id="IPR013655">
    <property type="entry name" value="PAS_fold_3"/>
</dbReference>
<dbReference type="PRINTS" id="PR00344">
    <property type="entry name" value="BCTRLSENSOR"/>
</dbReference>
<evidence type="ECO:0000256" key="4">
    <source>
        <dbReference type="ARBA" id="ARBA00022475"/>
    </source>
</evidence>
<feature type="transmembrane region" description="Helical" evidence="13">
    <location>
        <begin position="245"/>
        <end position="267"/>
    </location>
</feature>
<dbReference type="InterPro" id="IPR013656">
    <property type="entry name" value="PAS_4"/>
</dbReference>
<dbReference type="EMBL" id="CP021983">
    <property type="protein sequence ID" value="ASC72914.1"/>
    <property type="molecule type" value="Genomic_DNA"/>
</dbReference>
<feature type="domain" description="PAS" evidence="15">
    <location>
        <begin position="578"/>
        <end position="620"/>
    </location>
</feature>
<dbReference type="NCBIfam" id="TIGR00229">
    <property type="entry name" value="sensory_box"/>
    <property type="match status" value="4"/>
</dbReference>
<dbReference type="Pfam" id="PF05231">
    <property type="entry name" value="MASE1"/>
    <property type="match status" value="1"/>
</dbReference>
<dbReference type="InterPro" id="IPR052162">
    <property type="entry name" value="Sensor_kinase/Photoreceptor"/>
</dbReference>
<reference evidence="17 18" key="1">
    <citation type="journal article" date="2016" name="Biochim. Biophys. Acta">
        <title>Characterization of red-shifted phycobilisomes isolated from the chlorophyll f-containing cyanobacterium Halomicronema hongdechloris.</title>
        <authorList>
            <person name="Li Y."/>
            <person name="Lin Y."/>
            <person name="Garvey C.J."/>
            <person name="Birch D."/>
            <person name="Corkery R.W."/>
            <person name="Loughlin P.C."/>
            <person name="Scheer H."/>
            <person name="Willows R.D."/>
            <person name="Chen M."/>
        </authorList>
    </citation>
    <scope>NUCLEOTIDE SEQUENCE [LARGE SCALE GENOMIC DNA]</scope>
    <source>
        <strain evidence="17 18">C2206</strain>
    </source>
</reference>
<dbReference type="Proteomes" id="UP000191901">
    <property type="component" value="Chromosome"/>
</dbReference>
<dbReference type="FunFam" id="3.30.565.10:FF:000006">
    <property type="entry name" value="Sensor histidine kinase WalK"/>
    <property type="match status" value="1"/>
</dbReference>
<feature type="transmembrane region" description="Helical" evidence="13">
    <location>
        <begin position="37"/>
        <end position="56"/>
    </location>
</feature>
<dbReference type="InterPro" id="IPR007895">
    <property type="entry name" value="MASE1"/>
</dbReference>
<feature type="transmembrane region" description="Helical" evidence="13">
    <location>
        <begin position="200"/>
        <end position="218"/>
    </location>
</feature>
<evidence type="ECO:0000256" key="1">
    <source>
        <dbReference type="ARBA" id="ARBA00000085"/>
    </source>
</evidence>
<evidence type="ECO:0000256" key="3">
    <source>
        <dbReference type="ARBA" id="ARBA00012438"/>
    </source>
</evidence>
<dbReference type="InterPro" id="IPR005467">
    <property type="entry name" value="His_kinase_dom"/>
</dbReference>
<dbReference type="AlphaFoldDB" id="A0A1Z3HRG4"/>
<evidence type="ECO:0000256" key="13">
    <source>
        <dbReference type="SAM" id="Phobius"/>
    </source>
</evidence>
<keyword evidence="9 13" id="KW-1133">Transmembrane helix</keyword>
<feature type="domain" description="PAC" evidence="16">
    <location>
        <begin position="781"/>
        <end position="833"/>
    </location>
</feature>
<dbReference type="SMART" id="SM00388">
    <property type="entry name" value="HisKA"/>
    <property type="match status" value="1"/>
</dbReference>
<evidence type="ECO:0000256" key="11">
    <source>
        <dbReference type="ARBA" id="ARBA00023136"/>
    </source>
</evidence>
<evidence type="ECO:0000259" key="15">
    <source>
        <dbReference type="PROSITE" id="PS50112"/>
    </source>
</evidence>
<dbReference type="SMART" id="SM00086">
    <property type="entry name" value="PAC"/>
    <property type="match status" value="4"/>
</dbReference>
<dbReference type="OrthoDB" id="9808408at2"/>
<evidence type="ECO:0000313" key="17">
    <source>
        <dbReference type="EMBL" id="ASC72914.1"/>
    </source>
</evidence>
<dbReference type="Pfam" id="PF13188">
    <property type="entry name" value="PAS_8"/>
    <property type="match status" value="2"/>
</dbReference>
<evidence type="ECO:0000256" key="2">
    <source>
        <dbReference type="ARBA" id="ARBA00004651"/>
    </source>
</evidence>
<dbReference type="Gene3D" id="1.10.287.130">
    <property type="match status" value="1"/>
</dbReference>
<dbReference type="Gene3D" id="3.30.450.20">
    <property type="entry name" value="PAS domain"/>
    <property type="match status" value="4"/>
</dbReference>
<evidence type="ECO:0000313" key="18">
    <source>
        <dbReference type="Proteomes" id="UP000191901"/>
    </source>
</evidence>
<keyword evidence="4" id="KW-1003">Cell membrane</keyword>
<feature type="transmembrane region" description="Helical" evidence="13">
    <location>
        <begin position="61"/>
        <end position="78"/>
    </location>
</feature>
<evidence type="ECO:0000256" key="8">
    <source>
        <dbReference type="ARBA" id="ARBA00022777"/>
    </source>
</evidence>
<feature type="domain" description="PAC" evidence="16">
    <location>
        <begin position="525"/>
        <end position="577"/>
    </location>
</feature>
<dbReference type="InterPro" id="IPR036097">
    <property type="entry name" value="HisK_dim/P_sf"/>
</dbReference>
<feature type="coiled-coil region" evidence="12">
    <location>
        <begin position="434"/>
        <end position="463"/>
    </location>
</feature>
<organism evidence="17 18">
    <name type="scientific">Halomicronema hongdechloris C2206</name>
    <dbReference type="NCBI Taxonomy" id="1641165"/>
    <lineage>
        <taxon>Bacteria</taxon>
        <taxon>Bacillati</taxon>
        <taxon>Cyanobacteriota</taxon>
        <taxon>Cyanophyceae</taxon>
        <taxon>Nodosilineales</taxon>
        <taxon>Nodosilineaceae</taxon>
        <taxon>Halomicronema</taxon>
    </lineage>
</organism>
<keyword evidence="8" id="KW-0418">Kinase</keyword>
<evidence type="ECO:0000256" key="6">
    <source>
        <dbReference type="ARBA" id="ARBA00022679"/>
    </source>
</evidence>
<dbReference type="InterPro" id="IPR035965">
    <property type="entry name" value="PAS-like_dom_sf"/>
</dbReference>
<proteinExistence type="predicted"/>
<dbReference type="Pfam" id="PF08447">
    <property type="entry name" value="PAS_3"/>
    <property type="match status" value="1"/>
</dbReference>
<evidence type="ECO:0000256" key="5">
    <source>
        <dbReference type="ARBA" id="ARBA00022553"/>
    </source>
</evidence>
<dbReference type="SMART" id="SM00091">
    <property type="entry name" value="PAS"/>
    <property type="match status" value="4"/>
</dbReference>
<evidence type="ECO:0000256" key="9">
    <source>
        <dbReference type="ARBA" id="ARBA00022989"/>
    </source>
</evidence>
<feature type="transmembrane region" description="Helical" evidence="13">
    <location>
        <begin position="131"/>
        <end position="156"/>
    </location>
</feature>
<keyword evidence="18" id="KW-1185">Reference proteome</keyword>
<evidence type="ECO:0000259" key="14">
    <source>
        <dbReference type="PROSITE" id="PS50109"/>
    </source>
</evidence>
<keyword evidence="11 13" id="KW-0472">Membrane</keyword>
<evidence type="ECO:0000256" key="7">
    <source>
        <dbReference type="ARBA" id="ARBA00022692"/>
    </source>
</evidence>
<evidence type="ECO:0000256" key="10">
    <source>
        <dbReference type="ARBA" id="ARBA00023012"/>
    </source>
</evidence>
<evidence type="ECO:0000259" key="16">
    <source>
        <dbReference type="PROSITE" id="PS50113"/>
    </source>
</evidence>
<dbReference type="SUPFAM" id="SSF55785">
    <property type="entry name" value="PYP-like sensor domain (PAS domain)"/>
    <property type="match status" value="4"/>
</dbReference>
<dbReference type="SUPFAM" id="SSF55874">
    <property type="entry name" value="ATPase domain of HSP90 chaperone/DNA topoisomerase II/histidine kinase"/>
    <property type="match status" value="1"/>
</dbReference>
<dbReference type="InterPro" id="IPR003661">
    <property type="entry name" value="HisK_dim/P_dom"/>
</dbReference>
<dbReference type="RefSeq" id="WP_088430658.1">
    <property type="nucleotide sequence ID" value="NZ_CP021983.2"/>
</dbReference>